<dbReference type="OrthoDB" id="4368469at2759"/>
<reference evidence="2 3" key="1">
    <citation type="submission" date="2015-08" db="EMBL/GenBank/DDBJ databases">
        <title>Genome sequencing of Penicillium nordicum.</title>
        <authorList>
            <person name="Nguyen H.D."/>
            <person name="Seifert K.A."/>
        </authorList>
    </citation>
    <scope>NUCLEOTIDE SEQUENCE [LARGE SCALE GENOMIC DNA]</scope>
    <source>
        <strain evidence="2 3">DAOMC 185683</strain>
    </source>
</reference>
<protein>
    <submittedName>
        <fullName evidence="2">Uncharacterized protein</fullName>
    </submittedName>
</protein>
<comment type="caution">
    <text evidence="2">The sequence shown here is derived from an EMBL/GenBank/DDBJ whole genome shotgun (WGS) entry which is preliminary data.</text>
</comment>
<evidence type="ECO:0000256" key="1">
    <source>
        <dbReference type="SAM" id="MobiDB-lite"/>
    </source>
</evidence>
<dbReference type="EMBL" id="LHQQ01000118">
    <property type="protein sequence ID" value="KOS41926.1"/>
    <property type="molecule type" value="Genomic_DNA"/>
</dbReference>
<dbReference type="AlphaFoldDB" id="A0A0M8NYN2"/>
<evidence type="ECO:0000313" key="3">
    <source>
        <dbReference type="Proteomes" id="UP000037696"/>
    </source>
</evidence>
<sequence length="277" mass="30378">MASNQPTLLEYARFYNIAEDSTRYCPINYADNTCEPTTPNPPVEGLYPEHPEERLKEVDRRFCTQLLMEKLPVKSEDMDMLGSCLQLESVNGNIWRGILPQVTTSDAKGEPHLLTTAHEIMLTSSEFHANFAQNPLSSSPGTMVRLVVPSGPDVPAVPINTRDVFDQYNSGPSSLDGFTLPESVAAQSPNIPTSHLAGDAVPPIMEPSGNVRQFISAESDLVPSIEDQENESYASSVSSEYHTESDFSAVAFDNTAPSFEDSPLAGMTARKRKHQEL</sequence>
<keyword evidence="3" id="KW-1185">Reference proteome</keyword>
<organism evidence="2 3">
    <name type="scientific">Penicillium nordicum</name>
    <dbReference type="NCBI Taxonomy" id="229535"/>
    <lineage>
        <taxon>Eukaryota</taxon>
        <taxon>Fungi</taxon>
        <taxon>Dikarya</taxon>
        <taxon>Ascomycota</taxon>
        <taxon>Pezizomycotina</taxon>
        <taxon>Eurotiomycetes</taxon>
        <taxon>Eurotiomycetidae</taxon>
        <taxon>Eurotiales</taxon>
        <taxon>Aspergillaceae</taxon>
        <taxon>Penicillium</taxon>
    </lineage>
</organism>
<proteinExistence type="predicted"/>
<name>A0A0M8NYN2_9EURO</name>
<feature type="region of interest" description="Disordered" evidence="1">
    <location>
        <begin position="254"/>
        <end position="277"/>
    </location>
</feature>
<dbReference type="Proteomes" id="UP000037696">
    <property type="component" value="Unassembled WGS sequence"/>
</dbReference>
<accession>A0A0M8NYN2</accession>
<evidence type="ECO:0000313" key="2">
    <source>
        <dbReference type="EMBL" id="KOS41926.1"/>
    </source>
</evidence>
<gene>
    <name evidence="2" type="ORF">ACN38_g7201</name>
</gene>